<dbReference type="GeneID" id="5970375"/>
<name>Q0UZ89_PHANO</name>
<proteinExistence type="predicted"/>
<sequence>MAKSESQEFGVRQLNFISPYAGPPISTLLHENVDSLKCRLRER</sequence>
<reference evidence="2" key="1">
    <citation type="journal article" date="2007" name="Plant Cell">
        <title>Dothideomycete-plant interactions illuminated by genome sequencing and EST analysis of the wheat pathogen Stagonospora nodorum.</title>
        <authorList>
            <person name="Hane J.K."/>
            <person name="Lowe R.G."/>
            <person name="Solomon P.S."/>
            <person name="Tan K.C."/>
            <person name="Schoch C.L."/>
            <person name="Spatafora J.W."/>
            <person name="Crous P.W."/>
            <person name="Kodira C."/>
            <person name="Birren B.W."/>
            <person name="Galagan J.E."/>
            <person name="Torriani S.F."/>
            <person name="McDonald B.A."/>
            <person name="Oliver R.P."/>
        </authorList>
    </citation>
    <scope>NUCLEOTIDE SEQUENCE [LARGE SCALE GENOMIC DNA]</scope>
    <source>
        <strain evidence="2">SN15 / ATCC MYA-4574 / FGSC 10173</strain>
    </source>
</reference>
<dbReference type="Proteomes" id="UP000001055">
    <property type="component" value="Unassembled WGS sequence"/>
</dbReference>
<gene>
    <name evidence="1" type="ORF">SNOG_02925</name>
</gene>
<dbReference type="AlphaFoldDB" id="Q0UZ89"/>
<accession>Q0UZ89</accession>
<evidence type="ECO:0000313" key="1">
    <source>
        <dbReference type="EMBL" id="EAT89656.1"/>
    </source>
</evidence>
<dbReference type="RefSeq" id="XP_001793518.1">
    <property type="nucleotide sequence ID" value="XM_001793466.1"/>
</dbReference>
<protein>
    <submittedName>
        <fullName evidence="1">Uncharacterized protein</fullName>
    </submittedName>
</protein>
<dbReference type="KEGG" id="pno:SNOG_02925"/>
<evidence type="ECO:0000313" key="2">
    <source>
        <dbReference type="Proteomes" id="UP000001055"/>
    </source>
</evidence>
<dbReference type="InParanoid" id="Q0UZ89"/>
<organism evidence="1 2">
    <name type="scientific">Phaeosphaeria nodorum (strain SN15 / ATCC MYA-4574 / FGSC 10173)</name>
    <name type="common">Glume blotch fungus</name>
    <name type="synonym">Parastagonospora nodorum</name>
    <dbReference type="NCBI Taxonomy" id="321614"/>
    <lineage>
        <taxon>Eukaryota</taxon>
        <taxon>Fungi</taxon>
        <taxon>Dikarya</taxon>
        <taxon>Ascomycota</taxon>
        <taxon>Pezizomycotina</taxon>
        <taxon>Dothideomycetes</taxon>
        <taxon>Pleosporomycetidae</taxon>
        <taxon>Pleosporales</taxon>
        <taxon>Pleosporineae</taxon>
        <taxon>Phaeosphaeriaceae</taxon>
        <taxon>Parastagonospora</taxon>
    </lineage>
</organism>
<dbReference type="EMBL" id="CH445328">
    <property type="protein sequence ID" value="EAT89656.1"/>
    <property type="molecule type" value="Genomic_DNA"/>
</dbReference>